<reference evidence="1" key="1">
    <citation type="submission" date="2021-08" db="EMBL/GenBank/DDBJ databases">
        <title>WGS assembly of Ceratopteris richardii.</title>
        <authorList>
            <person name="Marchant D.B."/>
            <person name="Chen G."/>
            <person name="Jenkins J."/>
            <person name="Shu S."/>
            <person name="Leebens-Mack J."/>
            <person name="Grimwood J."/>
            <person name="Schmutz J."/>
            <person name="Soltis P."/>
            <person name="Soltis D."/>
            <person name="Chen Z.-H."/>
        </authorList>
    </citation>
    <scope>NUCLEOTIDE SEQUENCE</scope>
    <source>
        <strain evidence="1">Whitten #5841</strain>
        <tissue evidence="1">Leaf</tissue>
    </source>
</reference>
<gene>
    <name evidence="1" type="ORF">KP509_22G066200</name>
</gene>
<organism evidence="1 2">
    <name type="scientific">Ceratopteris richardii</name>
    <name type="common">Triangle waterfern</name>
    <dbReference type="NCBI Taxonomy" id="49495"/>
    <lineage>
        <taxon>Eukaryota</taxon>
        <taxon>Viridiplantae</taxon>
        <taxon>Streptophyta</taxon>
        <taxon>Embryophyta</taxon>
        <taxon>Tracheophyta</taxon>
        <taxon>Polypodiopsida</taxon>
        <taxon>Polypodiidae</taxon>
        <taxon>Polypodiales</taxon>
        <taxon>Pteridineae</taxon>
        <taxon>Pteridaceae</taxon>
        <taxon>Parkerioideae</taxon>
        <taxon>Ceratopteris</taxon>
    </lineage>
</organism>
<name>A0A8T2S604_CERRI</name>
<dbReference type="AlphaFoldDB" id="A0A8T2S604"/>
<evidence type="ECO:0000313" key="1">
    <source>
        <dbReference type="EMBL" id="KAH7307576.1"/>
    </source>
</evidence>
<dbReference type="EMBL" id="CM035427">
    <property type="protein sequence ID" value="KAH7307576.1"/>
    <property type="molecule type" value="Genomic_DNA"/>
</dbReference>
<keyword evidence="2" id="KW-1185">Reference proteome</keyword>
<protein>
    <submittedName>
        <fullName evidence="1">Uncharacterized protein</fullName>
    </submittedName>
</protein>
<dbReference type="Proteomes" id="UP000825935">
    <property type="component" value="Chromosome 22"/>
</dbReference>
<evidence type="ECO:0000313" key="2">
    <source>
        <dbReference type="Proteomes" id="UP000825935"/>
    </source>
</evidence>
<proteinExistence type="predicted"/>
<comment type="caution">
    <text evidence="1">The sequence shown here is derived from an EMBL/GenBank/DDBJ whole genome shotgun (WGS) entry which is preliminary data.</text>
</comment>
<accession>A0A8T2S604</accession>
<sequence>MHGAEFSCMLRLKFYRKFQFVKSPLKKNPR</sequence>